<feature type="compositionally biased region" description="Pro residues" evidence="1">
    <location>
        <begin position="107"/>
        <end position="117"/>
    </location>
</feature>
<proteinExistence type="predicted"/>
<dbReference type="AlphaFoldDB" id="A0AAD6YGE1"/>
<gene>
    <name evidence="2" type="ORF">GGX14DRAFT_622223</name>
</gene>
<sequence>MWLSTFLGLRATQRPKPPPPPSPAPTIADGESPPPSPPSLACLPSVYGSQPTLPYTLVFPTLHTFLSEPTPSVAHLAPLQTATRSSQPTPPIRYFPPSPPQSLSTPHPSPSQPPPAPFSAIFYEIQPRGVEPASGHATQDAALAAATPTAHSAPATHSPSVHTDFDFQFPHTAKLLWMVLRGALEDPKLYVVSKWTAVLVRVCETMQMSPINRDQYRLAIRNPNVVQYLSQGLIICISSVLEQPYSERVAWGQTNVKAEHKDKLGLYIPALNWALCKTYEHCFSGESSELLRRRGQLGSLIAIALIHEITHSLIRWRLDEFVDLAEFSIPEVGGDGQGEAGWELENLLFQGVIQACWDRADVLKASRFDLIRDVWKEIPNSKLRKLPIDNLVTFHNRILQGSLTMPTMLDLDISSEPLVSRATVIAGDRCLLRESPRPKPKRRTRYPVSYCGLGLSRFPDYPTFFVPPDLEEMHILG</sequence>
<name>A0AAD6YGE1_9AGAR</name>
<evidence type="ECO:0000313" key="3">
    <source>
        <dbReference type="Proteomes" id="UP001219525"/>
    </source>
</evidence>
<feature type="compositionally biased region" description="Pro residues" evidence="1">
    <location>
        <begin position="88"/>
        <end position="100"/>
    </location>
</feature>
<feature type="compositionally biased region" description="Pro residues" evidence="1">
    <location>
        <begin position="15"/>
        <end position="24"/>
    </location>
</feature>
<evidence type="ECO:0000256" key="1">
    <source>
        <dbReference type="SAM" id="MobiDB-lite"/>
    </source>
</evidence>
<feature type="region of interest" description="Disordered" evidence="1">
    <location>
        <begin position="131"/>
        <end position="157"/>
    </location>
</feature>
<feature type="region of interest" description="Disordered" evidence="1">
    <location>
        <begin position="1"/>
        <end position="40"/>
    </location>
</feature>
<protein>
    <submittedName>
        <fullName evidence="2">Uncharacterized protein</fullName>
    </submittedName>
</protein>
<evidence type="ECO:0000313" key="2">
    <source>
        <dbReference type="EMBL" id="KAJ7212178.1"/>
    </source>
</evidence>
<feature type="region of interest" description="Disordered" evidence="1">
    <location>
        <begin position="82"/>
        <end position="118"/>
    </location>
</feature>
<keyword evidence="3" id="KW-1185">Reference proteome</keyword>
<reference evidence="2" key="1">
    <citation type="submission" date="2023-03" db="EMBL/GenBank/DDBJ databases">
        <title>Massive genome expansion in bonnet fungi (Mycena s.s.) driven by repeated elements and novel gene families across ecological guilds.</title>
        <authorList>
            <consortium name="Lawrence Berkeley National Laboratory"/>
            <person name="Harder C.B."/>
            <person name="Miyauchi S."/>
            <person name="Viragh M."/>
            <person name="Kuo A."/>
            <person name="Thoen E."/>
            <person name="Andreopoulos B."/>
            <person name="Lu D."/>
            <person name="Skrede I."/>
            <person name="Drula E."/>
            <person name="Henrissat B."/>
            <person name="Morin E."/>
            <person name="Kohler A."/>
            <person name="Barry K."/>
            <person name="LaButti K."/>
            <person name="Morin E."/>
            <person name="Salamov A."/>
            <person name="Lipzen A."/>
            <person name="Mereny Z."/>
            <person name="Hegedus B."/>
            <person name="Baldrian P."/>
            <person name="Stursova M."/>
            <person name="Weitz H."/>
            <person name="Taylor A."/>
            <person name="Grigoriev I.V."/>
            <person name="Nagy L.G."/>
            <person name="Martin F."/>
            <person name="Kauserud H."/>
        </authorList>
    </citation>
    <scope>NUCLEOTIDE SEQUENCE</scope>
    <source>
        <strain evidence="2">9144</strain>
    </source>
</reference>
<feature type="compositionally biased region" description="Low complexity" evidence="1">
    <location>
        <begin position="136"/>
        <end position="157"/>
    </location>
</feature>
<dbReference type="Proteomes" id="UP001219525">
    <property type="component" value="Unassembled WGS sequence"/>
</dbReference>
<comment type="caution">
    <text evidence="2">The sequence shown here is derived from an EMBL/GenBank/DDBJ whole genome shotgun (WGS) entry which is preliminary data.</text>
</comment>
<organism evidence="2 3">
    <name type="scientific">Mycena pura</name>
    <dbReference type="NCBI Taxonomy" id="153505"/>
    <lineage>
        <taxon>Eukaryota</taxon>
        <taxon>Fungi</taxon>
        <taxon>Dikarya</taxon>
        <taxon>Basidiomycota</taxon>
        <taxon>Agaricomycotina</taxon>
        <taxon>Agaricomycetes</taxon>
        <taxon>Agaricomycetidae</taxon>
        <taxon>Agaricales</taxon>
        <taxon>Marasmiineae</taxon>
        <taxon>Mycenaceae</taxon>
        <taxon>Mycena</taxon>
    </lineage>
</organism>
<accession>A0AAD6YGE1</accession>
<dbReference type="EMBL" id="JARJCW010000024">
    <property type="protein sequence ID" value="KAJ7212178.1"/>
    <property type="molecule type" value="Genomic_DNA"/>
</dbReference>